<organism evidence="1 2">
    <name type="scientific">Clostridium rhizosphaerae</name>
    <dbReference type="NCBI Taxonomy" id="2803861"/>
    <lineage>
        <taxon>Bacteria</taxon>
        <taxon>Bacillati</taxon>
        <taxon>Bacillota</taxon>
        <taxon>Clostridia</taxon>
        <taxon>Eubacteriales</taxon>
        <taxon>Clostridiaceae</taxon>
        <taxon>Clostridium</taxon>
    </lineage>
</organism>
<keyword evidence="2" id="KW-1185">Reference proteome</keyword>
<reference evidence="1 2" key="1">
    <citation type="submission" date="2021-01" db="EMBL/GenBank/DDBJ databases">
        <title>Genome public.</title>
        <authorList>
            <person name="Liu C."/>
            <person name="Sun Q."/>
        </authorList>
    </citation>
    <scope>NUCLEOTIDE SEQUENCE [LARGE SCALE GENOMIC DNA]</scope>
    <source>
        <strain evidence="1 2">YIM B02515</strain>
    </source>
</reference>
<sequence>MRKNKKKIITVAIILCLALSEAVGILPYVAARAASRIYVTINHSSSKLKFVDAEYAYGFGNYSVSYRDKEGKLQSFMMFPKVFPVFVVFDSIKGEG</sequence>
<accession>A0ABS1TC93</accession>
<comment type="caution">
    <text evidence="1">The sequence shown here is derived from an EMBL/GenBank/DDBJ whole genome shotgun (WGS) entry which is preliminary data.</text>
</comment>
<dbReference type="Proteomes" id="UP000632377">
    <property type="component" value="Unassembled WGS sequence"/>
</dbReference>
<evidence type="ECO:0000313" key="2">
    <source>
        <dbReference type="Proteomes" id="UP000632377"/>
    </source>
</evidence>
<proteinExistence type="predicted"/>
<evidence type="ECO:0000313" key="1">
    <source>
        <dbReference type="EMBL" id="MBL4936976.1"/>
    </source>
</evidence>
<protein>
    <submittedName>
        <fullName evidence="1">Uncharacterized protein</fullName>
    </submittedName>
</protein>
<name>A0ABS1TC93_9CLOT</name>
<gene>
    <name evidence="1" type="ORF">JK636_14575</name>
</gene>
<dbReference type="RefSeq" id="WP_202749733.1">
    <property type="nucleotide sequence ID" value="NZ_JAESWC010000009.1"/>
</dbReference>
<dbReference type="EMBL" id="JAESWC010000009">
    <property type="protein sequence ID" value="MBL4936976.1"/>
    <property type="molecule type" value="Genomic_DNA"/>
</dbReference>